<gene>
    <name evidence="1" type="ORF">A6U91_06165</name>
</gene>
<dbReference type="Gene3D" id="3.30.2000.30">
    <property type="match status" value="1"/>
</dbReference>
<evidence type="ECO:0008006" key="3">
    <source>
        <dbReference type="Google" id="ProtNLM"/>
    </source>
</evidence>
<dbReference type="EMBL" id="LXKT01000013">
    <property type="protein sequence ID" value="OCJ38159.1"/>
    <property type="molecule type" value="Genomic_DNA"/>
</dbReference>
<dbReference type="Proteomes" id="UP000093451">
    <property type="component" value="Unassembled WGS sequence"/>
</dbReference>
<dbReference type="InterPro" id="IPR053745">
    <property type="entry name" value="Viral_Tail_Comp_sf"/>
</dbReference>
<proteinExistence type="predicted"/>
<dbReference type="InterPro" id="IPR021508">
    <property type="entry name" value="Gp17-like"/>
</dbReference>
<protein>
    <recommendedName>
        <fullName evidence="3">DUF3168 domain-containing protein</fullName>
    </recommendedName>
</protein>
<dbReference type="Pfam" id="PF11367">
    <property type="entry name" value="Tail_completion_gp17"/>
    <property type="match status" value="1"/>
</dbReference>
<reference evidence="1 2" key="1">
    <citation type="journal article" date="2016" name="PeerJ">
        <title>Gall-ID: tools for genotyping gall-causing phytopathogenic bacteria.</title>
        <authorList>
            <person name="Davis E.W.II."/>
            <person name="Weisberg A.J."/>
            <person name="Tabima J.F."/>
            <person name="Grunwald N.J."/>
            <person name="Chang J.H."/>
        </authorList>
    </citation>
    <scope>NUCLEOTIDE SEQUENCE [LARGE SCALE GENOMIC DNA]</scope>
    <source>
        <strain evidence="1 2">N2/73</strain>
    </source>
</reference>
<sequence length="134" mass="14372">MANPDLELQGGIFTLLSADAALVGEVGGGIYDAVPDSAVVPYVTIGEAQFIRSDASGLTAGDVYLTLHAWSHEPGFREVKQVAGLVVDALHHAAIPMPSYRLVSINHRRTRTFRDADGQTSHAVIEMVAYVEKL</sequence>
<comment type="caution">
    <text evidence="1">The sequence shown here is derived from an EMBL/GenBank/DDBJ whole genome shotgun (WGS) entry which is preliminary data.</text>
</comment>
<dbReference type="AlphaFoldDB" id="A0AB36EK62"/>
<organism evidence="1 2">
    <name type="scientific">Agrobacterium tumefaciens</name>
    <dbReference type="NCBI Taxonomy" id="358"/>
    <lineage>
        <taxon>Bacteria</taxon>
        <taxon>Pseudomonadati</taxon>
        <taxon>Pseudomonadota</taxon>
        <taxon>Alphaproteobacteria</taxon>
        <taxon>Hyphomicrobiales</taxon>
        <taxon>Rhizobiaceae</taxon>
        <taxon>Rhizobium/Agrobacterium group</taxon>
        <taxon>Agrobacterium</taxon>
        <taxon>Agrobacterium tumefaciens complex</taxon>
    </lineage>
</organism>
<evidence type="ECO:0000313" key="1">
    <source>
        <dbReference type="EMBL" id="OCJ38159.1"/>
    </source>
</evidence>
<dbReference type="RefSeq" id="WP_065688016.1">
    <property type="nucleotide sequence ID" value="NZ_LXKT01000013.1"/>
</dbReference>
<accession>A0AB36EK62</accession>
<evidence type="ECO:0000313" key="2">
    <source>
        <dbReference type="Proteomes" id="UP000093451"/>
    </source>
</evidence>
<name>A0AB36EK62_AGRTU</name>